<evidence type="ECO:0000313" key="3">
    <source>
        <dbReference type="Proteomes" id="UP000597762"/>
    </source>
</evidence>
<sequence length="170" mass="20263">MKKTDRGGTIPYWLGSVQLVAGDSCPMRSENLSHQRERPLALRSTPMECFFYWFVYFYEELFPLSLSFLFFSSPLSNFTHLQCCDFKSTFSILTIFHISFEFSFIICGMLSFLQLLFFPFFIYFSFEFLLTISFNFLKIFVISFIASIFIRLFYSFLFKSLFPFSSLWIF</sequence>
<dbReference type="AlphaFoldDB" id="A0A812ALJ9"/>
<dbReference type="Proteomes" id="UP000597762">
    <property type="component" value="Unassembled WGS sequence"/>
</dbReference>
<proteinExistence type="predicted"/>
<keyword evidence="1" id="KW-1133">Transmembrane helix</keyword>
<name>A0A812ALJ9_ACAPH</name>
<evidence type="ECO:0000313" key="2">
    <source>
        <dbReference type="EMBL" id="CAE1149284.1"/>
    </source>
</evidence>
<evidence type="ECO:0000256" key="1">
    <source>
        <dbReference type="SAM" id="Phobius"/>
    </source>
</evidence>
<feature type="transmembrane region" description="Helical" evidence="1">
    <location>
        <begin position="102"/>
        <end position="124"/>
    </location>
</feature>
<reference evidence="2" key="1">
    <citation type="submission" date="2021-01" db="EMBL/GenBank/DDBJ databases">
        <authorList>
            <person name="Li R."/>
            <person name="Bekaert M."/>
        </authorList>
    </citation>
    <scope>NUCLEOTIDE SEQUENCE</scope>
    <source>
        <strain evidence="2">Farmed</strain>
    </source>
</reference>
<dbReference type="EMBL" id="CAHIKZ030000077">
    <property type="protein sequence ID" value="CAE1149284.1"/>
    <property type="molecule type" value="Genomic_DNA"/>
</dbReference>
<feature type="transmembrane region" description="Helical" evidence="1">
    <location>
        <begin position="136"/>
        <end position="157"/>
    </location>
</feature>
<comment type="caution">
    <text evidence="2">The sequence shown here is derived from an EMBL/GenBank/DDBJ whole genome shotgun (WGS) entry which is preliminary data.</text>
</comment>
<gene>
    <name evidence="2" type="ORF">SPHA_2666</name>
</gene>
<organism evidence="2 3">
    <name type="scientific">Acanthosepion pharaonis</name>
    <name type="common">Pharaoh cuttlefish</name>
    <name type="synonym">Sepia pharaonis</name>
    <dbReference type="NCBI Taxonomy" id="158019"/>
    <lineage>
        <taxon>Eukaryota</taxon>
        <taxon>Metazoa</taxon>
        <taxon>Spiralia</taxon>
        <taxon>Lophotrochozoa</taxon>
        <taxon>Mollusca</taxon>
        <taxon>Cephalopoda</taxon>
        <taxon>Coleoidea</taxon>
        <taxon>Decapodiformes</taxon>
        <taxon>Sepiida</taxon>
        <taxon>Sepiina</taxon>
        <taxon>Sepiidae</taxon>
        <taxon>Acanthosepion</taxon>
    </lineage>
</organism>
<feature type="transmembrane region" description="Helical" evidence="1">
    <location>
        <begin position="50"/>
        <end position="71"/>
    </location>
</feature>
<keyword evidence="3" id="KW-1185">Reference proteome</keyword>
<keyword evidence="1" id="KW-0472">Membrane</keyword>
<protein>
    <submittedName>
        <fullName evidence="2">Uncharacterized protein</fullName>
    </submittedName>
</protein>
<keyword evidence="1" id="KW-0812">Transmembrane</keyword>
<accession>A0A812ALJ9</accession>